<protein>
    <submittedName>
        <fullName evidence="4">Chitin-binding type-2 domain-containing protein</fullName>
    </submittedName>
</protein>
<dbReference type="EMBL" id="UZAG01000469">
    <property type="protein sequence ID" value="VDO08525.1"/>
    <property type="molecule type" value="Genomic_DNA"/>
</dbReference>
<sequence>MQLITLLTSSFSIYFVQCYTKSIENRRDNSGDNGIISSVIWRSIIGDICQLSSFPRPTTDPNKYIECVFQAENAGNRSDLGIWASKICPIGYQFVTSARECKVIGFIKARQQLCEGSNAEKYKFCPQLRNGPKLVVKRVEQQKEQCLCVLNEENCDCPKVVIIELVTYDKVMNEKNISKARQARHAPCQSEQRCIISDDNCGICSNSDSLCTCGSSGSTNFSGVNKLPNKQIPEGCQLLNDGQQYCTQIQGKAGKQHYS</sequence>
<keyword evidence="1" id="KW-0732">Signal</keyword>
<reference evidence="4" key="1">
    <citation type="submission" date="2017-02" db="UniProtKB">
        <authorList>
            <consortium name="WormBaseParasite"/>
        </authorList>
    </citation>
    <scope>IDENTIFICATION</scope>
</reference>
<feature type="chain" id="PRO_5043130509" evidence="1">
    <location>
        <begin position="19"/>
        <end position="259"/>
    </location>
</feature>
<proteinExistence type="predicted"/>
<evidence type="ECO:0000313" key="3">
    <source>
        <dbReference type="Proteomes" id="UP000280834"/>
    </source>
</evidence>
<evidence type="ECO:0000256" key="1">
    <source>
        <dbReference type="SAM" id="SignalP"/>
    </source>
</evidence>
<reference evidence="2 3" key="2">
    <citation type="submission" date="2018-11" db="EMBL/GenBank/DDBJ databases">
        <authorList>
            <consortium name="Pathogen Informatics"/>
        </authorList>
    </citation>
    <scope>NUCLEOTIDE SEQUENCE [LARGE SCALE GENOMIC DNA]</scope>
</reference>
<evidence type="ECO:0000313" key="4">
    <source>
        <dbReference type="WBParaSite" id="BTMF_0000140701-mRNA-1"/>
    </source>
</evidence>
<gene>
    <name evidence="2" type="ORF">BTMF_LOCUS749</name>
</gene>
<dbReference type="AlphaFoldDB" id="A0A0R3Q517"/>
<name>A0A0R3Q517_9BILA</name>
<keyword evidence="3" id="KW-1185">Reference proteome</keyword>
<organism evidence="4">
    <name type="scientific">Brugia timori</name>
    <dbReference type="NCBI Taxonomy" id="42155"/>
    <lineage>
        <taxon>Eukaryota</taxon>
        <taxon>Metazoa</taxon>
        <taxon>Ecdysozoa</taxon>
        <taxon>Nematoda</taxon>
        <taxon>Chromadorea</taxon>
        <taxon>Rhabditida</taxon>
        <taxon>Spirurina</taxon>
        <taxon>Spiruromorpha</taxon>
        <taxon>Filarioidea</taxon>
        <taxon>Onchocercidae</taxon>
        <taxon>Brugia</taxon>
    </lineage>
</organism>
<feature type="signal peptide" evidence="1">
    <location>
        <begin position="1"/>
        <end position="18"/>
    </location>
</feature>
<dbReference type="STRING" id="42155.A0A0R3Q517"/>
<accession>A0A0R3Q517</accession>
<dbReference type="WBParaSite" id="BTMF_0000140701-mRNA-1">
    <property type="protein sequence ID" value="BTMF_0000140701-mRNA-1"/>
    <property type="gene ID" value="BTMF_0000140701"/>
</dbReference>
<dbReference type="Proteomes" id="UP000280834">
    <property type="component" value="Unassembled WGS sequence"/>
</dbReference>
<evidence type="ECO:0000313" key="2">
    <source>
        <dbReference type="EMBL" id="VDO08525.1"/>
    </source>
</evidence>